<accession>A0A9P7S2B5</accession>
<dbReference type="InterPro" id="IPR001670">
    <property type="entry name" value="ADH_Fe/GldA"/>
</dbReference>
<evidence type="ECO:0000259" key="3">
    <source>
        <dbReference type="Pfam" id="PF25137"/>
    </source>
</evidence>
<gene>
    <name evidence="4" type="ORF">E1B28_007777</name>
</gene>
<dbReference type="InterPro" id="IPR039697">
    <property type="entry name" value="Alcohol_dehydrogenase_Fe"/>
</dbReference>
<comment type="caution">
    <text evidence="4">The sequence shown here is derived from an EMBL/GenBank/DDBJ whole genome shotgun (WGS) entry which is preliminary data.</text>
</comment>
<dbReference type="Pfam" id="PF00465">
    <property type="entry name" value="Fe-ADH"/>
    <property type="match status" value="1"/>
</dbReference>
<organism evidence="4 5">
    <name type="scientific">Marasmius oreades</name>
    <name type="common">fairy-ring Marasmius</name>
    <dbReference type="NCBI Taxonomy" id="181124"/>
    <lineage>
        <taxon>Eukaryota</taxon>
        <taxon>Fungi</taxon>
        <taxon>Dikarya</taxon>
        <taxon>Basidiomycota</taxon>
        <taxon>Agaricomycotina</taxon>
        <taxon>Agaricomycetes</taxon>
        <taxon>Agaricomycetidae</taxon>
        <taxon>Agaricales</taxon>
        <taxon>Marasmiineae</taxon>
        <taxon>Marasmiaceae</taxon>
        <taxon>Marasmius</taxon>
    </lineage>
</organism>
<evidence type="ECO:0000313" key="5">
    <source>
        <dbReference type="Proteomes" id="UP001049176"/>
    </source>
</evidence>
<dbReference type="GO" id="GO:0005739">
    <property type="term" value="C:mitochondrion"/>
    <property type="evidence" value="ECO:0007669"/>
    <property type="project" value="TreeGrafter"/>
</dbReference>
<dbReference type="PANTHER" id="PTHR11496:SF97">
    <property type="entry name" value="ALCOHOL DEHYDROGENASE IRON-TYPE_GLYCEROL DEHYDROGENASE GLDA DOMAIN-CONTAINING PROTEIN"/>
    <property type="match status" value="1"/>
</dbReference>
<dbReference type="RefSeq" id="XP_043010636.1">
    <property type="nucleotide sequence ID" value="XM_043152550.1"/>
</dbReference>
<keyword evidence="1" id="KW-0560">Oxidoreductase</keyword>
<dbReference type="Gene3D" id="1.20.1090.10">
    <property type="entry name" value="Dehydroquinate synthase-like - alpha domain"/>
    <property type="match status" value="1"/>
</dbReference>
<dbReference type="KEGG" id="more:E1B28_007777"/>
<reference evidence="4" key="1">
    <citation type="journal article" date="2021" name="Genome Biol. Evol.">
        <title>The assembled and annotated genome of the fairy-ring fungus Marasmius oreades.</title>
        <authorList>
            <person name="Hiltunen M."/>
            <person name="Ament-Velasquez S.L."/>
            <person name="Johannesson H."/>
        </authorList>
    </citation>
    <scope>NUCLEOTIDE SEQUENCE</scope>
    <source>
        <strain evidence="4">03SP1</strain>
    </source>
</reference>
<dbReference type="EMBL" id="CM032184">
    <property type="protein sequence ID" value="KAG7094166.1"/>
    <property type="molecule type" value="Genomic_DNA"/>
</dbReference>
<keyword evidence="5" id="KW-1185">Reference proteome</keyword>
<dbReference type="InterPro" id="IPR056798">
    <property type="entry name" value="ADH_Fe_C"/>
</dbReference>
<dbReference type="OrthoDB" id="3360544at2759"/>
<evidence type="ECO:0000313" key="4">
    <source>
        <dbReference type="EMBL" id="KAG7094166.1"/>
    </source>
</evidence>
<name>A0A9P7S2B5_9AGAR</name>
<sequence>MSGLDTNQYDSSNLQGAYAWTDTLRGIHFGPGSTNKALAKLFEKLGGSKALLVTGKSLHDKTDVVKKVEAILKSMNAYGGTFYEIGEHSPIAGIRNGLKMFRENGCDIVVAVGGGSPVDASKAILYFNHKDHGVAILPQIAIPTTLSAAEYTIGAGYTDDEGQKVAVSDPRLAPAGIILDAELTLATPERLWLSTGIRALDHAVENLYRPLIPPPLKHLCYTAIVDLFRYLPESKANPQAVDVRQKLQLASWMSLWPIKLEKYSALGLSHAMGHKLGARYSIPHGITSCLTLAPVVRLKAEVASQEDKEWLAGALFHLRKASTGSLEGDVVLLSKLIDELVENLGLRSTLSQYKVPKEDLADLTTKSVGREDDPTWGRVLKIFESLY</sequence>
<evidence type="ECO:0008006" key="6">
    <source>
        <dbReference type="Google" id="ProtNLM"/>
    </source>
</evidence>
<feature type="domain" description="Alcohol dehydrogenase iron-type/glycerol dehydrogenase GldA" evidence="2">
    <location>
        <begin position="27"/>
        <end position="180"/>
    </location>
</feature>
<dbReference type="GeneID" id="66076853"/>
<dbReference type="GO" id="GO:0046872">
    <property type="term" value="F:metal ion binding"/>
    <property type="evidence" value="ECO:0007669"/>
    <property type="project" value="InterPro"/>
</dbReference>
<evidence type="ECO:0000259" key="2">
    <source>
        <dbReference type="Pfam" id="PF00465"/>
    </source>
</evidence>
<dbReference type="PANTHER" id="PTHR11496">
    <property type="entry name" value="ALCOHOL DEHYDROGENASE"/>
    <property type="match status" value="1"/>
</dbReference>
<protein>
    <recommendedName>
        <fullName evidence="6">Alcohol dehydrogenase iron-type/glycerol dehydrogenase GldA domain-containing protein</fullName>
    </recommendedName>
</protein>
<dbReference type="PROSITE" id="PS00060">
    <property type="entry name" value="ADH_IRON_2"/>
    <property type="match status" value="1"/>
</dbReference>
<dbReference type="Pfam" id="PF25137">
    <property type="entry name" value="ADH_Fe_C"/>
    <property type="match status" value="1"/>
</dbReference>
<dbReference type="GO" id="GO:0004022">
    <property type="term" value="F:alcohol dehydrogenase (NAD+) activity"/>
    <property type="evidence" value="ECO:0007669"/>
    <property type="project" value="TreeGrafter"/>
</dbReference>
<proteinExistence type="predicted"/>
<dbReference type="InterPro" id="IPR018211">
    <property type="entry name" value="ADH_Fe_CS"/>
</dbReference>
<dbReference type="Gene3D" id="3.40.50.1970">
    <property type="match status" value="1"/>
</dbReference>
<feature type="domain" description="Fe-containing alcohol dehydrogenase-like C-terminal" evidence="3">
    <location>
        <begin position="194"/>
        <end position="368"/>
    </location>
</feature>
<dbReference type="Proteomes" id="UP001049176">
    <property type="component" value="Chromosome 4"/>
</dbReference>
<evidence type="ECO:0000256" key="1">
    <source>
        <dbReference type="ARBA" id="ARBA00023002"/>
    </source>
</evidence>
<dbReference type="CDD" id="cd08192">
    <property type="entry name" value="MAR-like"/>
    <property type="match status" value="1"/>
</dbReference>
<dbReference type="AlphaFoldDB" id="A0A9P7S2B5"/>
<dbReference type="SUPFAM" id="SSF56796">
    <property type="entry name" value="Dehydroquinate synthase-like"/>
    <property type="match status" value="1"/>
</dbReference>